<keyword evidence="4" id="KW-0969">Cilium</keyword>
<feature type="domain" description="HYDIN/VesB/CFA65-like Ig-like" evidence="6">
    <location>
        <begin position="15"/>
        <end position="107"/>
    </location>
</feature>
<evidence type="ECO:0000256" key="5">
    <source>
        <dbReference type="ARBA" id="ARBA00023273"/>
    </source>
</evidence>
<comment type="subcellular location">
    <subcellularLocation>
        <location evidence="1">Cell projection</location>
        <location evidence="1">Cilium</location>
    </subcellularLocation>
    <subcellularLocation>
        <location evidence="2">Cytoplasm</location>
    </subcellularLocation>
</comment>
<dbReference type="EMBL" id="JAACYA010000001">
    <property type="protein sequence ID" value="MBK3331497.1"/>
    <property type="molecule type" value="Genomic_DNA"/>
</dbReference>
<reference evidence="7 8" key="1">
    <citation type="journal article" date="2021" name="Syst. Appl. Microbiol.">
        <title>Persephonella atlantica sp. nov.: How to adapt to physico-chemical gradients in high temperature hydrothermal habitats.</title>
        <authorList>
            <person name="Francois D.X."/>
            <person name="Godfroy A."/>
            <person name="Mathien C."/>
            <person name="Aube J."/>
            <person name="Cathalot C."/>
            <person name="Lesongeur F."/>
            <person name="L'Haridon S."/>
            <person name="Philippon X."/>
            <person name="Roussel E.G."/>
        </authorList>
    </citation>
    <scope>NUCLEOTIDE SEQUENCE [LARGE SCALE GENOMIC DNA]</scope>
    <source>
        <strain evidence="7 8">MO1340</strain>
    </source>
</reference>
<evidence type="ECO:0000256" key="3">
    <source>
        <dbReference type="ARBA" id="ARBA00022490"/>
    </source>
</evidence>
<accession>A0ABS1GFE7</accession>
<dbReference type="InterPro" id="IPR053879">
    <property type="entry name" value="HYDIN_VesB_CFA65-like_Ig"/>
</dbReference>
<proteinExistence type="predicted"/>
<keyword evidence="8" id="KW-1185">Reference proteome</keyword>
<dbReference type="InterPro" id="IPR013783">
    <property type="entry name" value="Ig-like_fold"/>
</dbReference>
<dbReference type="Proteomes" id="UP000772812">
    <property type="component" value="Unassembled WGS sequence"/>
</dbReference>
<organism evidence="7 8">
    <name type="scientific">Persephonella atlantica</name>
    <dbReference type="NCBI Taxonomy" id="2699429"/>
    <lineage>
        <taxon>Bacteria</taxon>
        <taxon>Pseudomonadati</taxon>
        <taxon>Aquificota</taxon>
        <taxon>Aquificia</taxon>
        <taxon>Aquificales</taxon>
        <taxon>Hydrogenothermaceae</taxon>
        <taxon>Persephonella</taxon>
    </lineage>
</organism>
<sequence length="149" mass="16020">MYNILTADTSQQRICLDKIRYDFGTVQTAASVTFTVRNTGLSDLTVSSITSDSNAFTINENCTGTVISTGNTCSFQVDFIPTQSTTYSGIIIVYYGNGQSVNISVSGTTNLNSSDNSGGRCSYGQNNISNFAVLLTLVGIFLLRKLKFS</sequence>
<evidence type="ECO:0000256" key="1">
    <source>
        <dbReference type="ARBA" id="ARBA00004138"/>
    </source>
</evidence>
<dbReference type="Pfam" id="PF22544">
    <property type="entry name" value="HYDIN_VesB_CFA65-like_Ig"/>
    <property type="match status" value="1"/>
</dbReference>
<name>A0ABS1GFE7_9AQUI</name>
<keyword evidence="3" id="KW-0963">Cytoplasm</keyword>
<keyword evidence="5" id="KW-0966">Cell projection</keyword>
<evidence type="ECO:0000259" key="6">
    <source>
        <dbReference type="Pfam" id="PF22544"/>
    </source>
</evidence>
<gene>
    <name evidence="7" type="ORF">GWK41_00280</name>
</gene>
<comment type="caution">
    <text evidence="7">The sequence shown here is derived from an EMBL/GenBank/DDBJ whole genome shotgun (WGS) entry which is preliminary data.</text>
</comment>
<evidence type="ECO:0000313" key="7">
    <source>
        <dbReference type="EMBL" id="MBK3331497.1"/>
    </source>
</evidence>
<dbReference type="RefSeq" id="WP_200672919.1">
    <property type="nucleotide sequence ID" value="NZ_JAACYA010000001.1"/>
</dbReference>
<evidence type="ECO:0000256" key="2">
    <source>
        <dbReference type="ARBA" id="ARBA00004496"/>
    </source>
</evidence>
<evidence type="ECO:0000256" key="4">
    <source>
        <dbReference type="ARBA" id="ARBA00023069"/>
    </source>
</evidence>
<protein>
    <submittedName>
        <fullName evidence="7">DUF1573 domain-containing protein</fullName>
    </submittedName>
</protein>
<dbReference type="Gene3D" id="2.60.40.10">
    <property type="entry name" value="Immunoglobulins"/>
    <property type="match status" value="1"/>
</dbReference>
<evidence type="ECO:0000313" key="8">
    <source>
        <dbReference type="Proteomes" id="UP000772812"/>
    </source>
</evidence>